<evidence type="ECO:0000313" key="16">
    <source>
        <dbReference type="Proteomes" id="UP000283210"/>
    </source>
</evidence>
<dbReference type="GO" id="GO:0007052">
    <property type="term" value="P:mitotic spindle organization"/>
    <property type="evidence" value="ECO:0007669"/>
    <property type="project" value="TreeGrafter"/>
</dbReference>
<feature type="coiled-coil region" evidence="12">
    <location>
        <begin position="424"/>
        <end position="451"/>
    </location>
</feature>
<name>A0A3S2PFZ0_ORYJA</name>
<evidence type="ECO:0000256" key="5">
    <source>
        <dbReference type="ARBA" id="ARBA00022618"/>
    </source>
</evidence>
<dbReference type="GO" id="GO:0007507">
    <property type="term" value="P:heart development"/>
    <property type="evidence" value="ECO:0007669"/>
    <property type="project" value="Ensembl"/>
</dbReference>
<organism evidence="15 16">
    <name type="scientific">Oryzias javanicus</name>
    <name type="common">Javanese ricefish</name>
    <name type="synonym">Aplocheilus javanicus</name>
    <dbReference type="NCBI Taxonomy" id="123683"/>
    <lineage>
        <taxon>Eukaryota</taxon>
        <taxon>Metazoa</taxon>
        <taxon>Chordata</taxon>
        <taxon>Craniata</taxon>
        <taxon>Vertebrata</taxon>
        <taxon>Euteleostomi</taxon>
        <taxon>Actinopterygii</taxon>
        <taxon>Neopterygii</taxon>
        <taxon>Teleostei</taxon>
        <taxon>Neoteleostei</taxon>
        <taxon>Acanthomorphata</taxon>
        <taxon>Ovalentaria</taxon>
        <taxon>Atherinomorphae</taxon>
        <taxon>Beloniformes</taxon>
        <taxon>Adrianichthyidae</taxon>
        <taxon>Oryziinae</taxon>
        <taxon>Oryzias</taxon>
    </lineage>
</organism>
<dbReference type="GO" id="GO:0005634">
    <property type="term" value="C:nucleus"/>
    <property type="evidence" value="ECO:0007669"/>
    <property type="project" value="UniProtKB-SubCell"/>
</dbReference>
<keyword evidence="9" id="KW-0539">Nucleus</keyword>
<dbReference type="GO" id="GO:0045132">
    <property type="term" value="P:meiotic chromosome segregation"/>
    <property type="evidence" value="ECO:0007669"/>
    <property type="project" value="TreeGrafter"/>
</dbReference>
<keyword evidence="16" id="KW-1185">Reference proteome</keyword>
<keyword evidence="8 12" id="KW-0175">Coiled coil</keyword>
<dbReference type="Gene3D" id="1.20.5.340">
    <property type="match status" value="1"/>
</dbReference>
<comment type="similarity">
    <text evidence="3">Belongs to the NUF2 family.</text>
</comment>
<dbReference type="Gene3D" id="1.10.418.60">
    <property type="entry name" value="Ncd80 complex, Nuf2 subunit"/>
    <property type="match status" value="1"/>
</dbReference>
<reference evidence="15 16" key="2">
    <citation type="submission" date="2019-01" db="EMBL/GenBank/DDBJ databases">
        <title>A chromosome length genome reference of the Java medaka (oryzias javanicus).</title>
        <authorList>
            <person name="Herpin A."/>
            <person name="Takehana Y."/>
            <person name="Naruse K."/>
            <person name="Ansai S."/>
            <person name="Kawaguchi M."/>
        </authorList>
    </citation>
    <scope>NUCLEOTIDE SEQUENCE [LARGE SCALE GENOMIC DNA]</scope>
    <source>
        <strain evidence="15">RS831</strain>
        <tissue evidence="15">Whole body</tissue>
    </source>
</reference>
<dbReference type="SUPFAM" id="SSF58104">
    <property type="entry name" value="Methyl-accepting chemotaxis protein (MCP) signaling domain"/>
    <property type="match status" value="1"/>
</dbReference>
<keyword evidence="11" id="KW-0137">Centromere</keyword>
<evidence type="ECO:0000256" key="10">
    <source>
        <dbReference type="ARBA" id="ARBA00023306"/>
    </source>
</evidence>
<dbReference type="InterPro" id="IPR005549">
    <property type="entry name" value="Kinetochore_Nuf2_N"/>
</dbReference>
<evidence type="ECO:0000256" key="9">
    <source>
        <dbReference type="ARBA" id="ARBA00023242"/>
    </source>
</evidence>
<dbReference type="PANTHER" id="PTHR21650:SF2">
    <property type="entry name" value="KINETOCHORE PROTEIN NUF2"/>
    <property type="match status" value="1"/>
</dbReference>
<feature type="coiled-coil region" evidence="12">
    <location>
        <begin position="249"/>
        <end position="384"/>
    </location>
</feature>
<dbReference type="EMBL" id="CM012441">
    <property type="protein sequence ID" value="RVE72690.1"/>
    <property type="molecule type" value="Genomic_DNA"/>
</dbReference>
<protein>
    <submittedName>
        <fullName evidence="15">Uncharacterized protein</fullName>
    </submittedName>
</protein>
<dbReference type="Pfam" id="PF18595">
    <property type="entry name" value="Nuf2_DHR10-like"/>
    <property type="match status" value="1"/>
</dbReference>
<evidence type="ECO:0000256" key="12">
    <source>
        <dbReference type="SAM" id="Coils"/>
    </source>
</evidence>
<keyword evidence="4" id="KW-0158">Chromosome</keyword>
<dbReference type="FunFam" id="1.10.418.60:FF:000007">
    <property type="entry name" value="NDC80 kinetochore complex component NUF2"/>
    <property type="match status" value="1"/>
</dbReference>
<dbReference type="AlphaFoldDB" id="A0A3S2PFZ0"/>
<dbReference type="GO" id="GO:0051301">
    <property type="term" value="P:cell division"/>
    <property type="evidence" value="ECO:0007669"/>
    <property type="project" value="UniProtKB-KW"/>
</dbReference>
<proteinExistence type="inferred from homology"/>
<dbReference type="Pfam" id="PF03800">
    <property type="entry name" value="Nuf2"/>
    <property type="match status" value="1"/>
</dbReference>
<feature type="domain" description="Kinetochore protein Nuf2 N-terminal" evidence="13">
    <location>
        <begin position="45"/>
        <end position="186"/>
    </location>
</feature>
<dbReference type="GO" id="GO:0044877">
    <property type="term" value="F:protein-containing complex binding"/>
    <property type="evidence" value="ECO:0007669"/>
    <property type="project" value="TreeGrafter"/>
</dbReference>
<dbReference type="GO" id="GO:0051383">
    <property type="term" value="P:kinetochore organization"/>
    <property type="evidence" value="ECO:0007669"/>
    <property type="project" value="TreeGrafter"/>
</dbReference>
<evidence type="ECO:0000256" key="4">
    <source>
        <dbReference type="ARBA" id="ARBA00022454"/>
    </source>
</evidence>
<keyword evidence="10" id="KW-0131">Cell cycle</keyword>
<keyword evidence="5" id="KW-0132">Cell division</keyword>
<dbReference type="InterPro" id="IPR041112">
    <property type="entry name" value="Nuf2_DHR10-like"/>
</dbReference>
<accession>A0A3S2PFZ0</accession>
<evidence type="ECO:0000256" key="3">
    <source>
        <dbReference type="ARBA" id="ARBA00005498"/>
    </source>
</evidence>
<comment type="subcellular location">
    <subcellularLocation>
        <location evidence="2">Chromosome</location>
        <location evidence="2">Centromere</location>
        <location evidence="2">Kinetochore</location>
    </subcellularLocation>
    <subcellularLocation>
        <location evidence="1">Nucleus</location>
    </subcellularLocation>
</comment>
<feature type="domain" description="Nuf2 DHR10-like" evidence="14">
    <location>
        <begin position="300"/>
        <end position="412"/>
    </location>
</feature>
<dbReference type="InterPro" id="IPR038275">
    <property type="entry name" value="Nuf2_N_sf"/>
</dbReference>
<reference evidence="15 16" key="1">
    <citation type="submission" date="2018-11" db="EMBL/GenBank/DDBJ databases">
        <authorList>
            <person name="Lopez-Roques C."/>
            <person name="Donnadieu C."/>
            <person name="Bouchez O."/>
            <person name="Klopp C."/>
            <person name="Cabau C."/>
            <person name="Zahm M."/>
        </authorList>
    </citation>
    <scope>NUCLEOTIDE SEQUENCE [LARGE SCALE GENOMIC DNA]</scope>
    <source>
        <strain evidence="15">RS831</strain>
        <tissue evidence="15">Whole body</tissue>
    </source>
</reference>
<evidence type="ECO:0000256" key="7">
    <source>
        <dbReference type="ARBA" id="ARBA00022838"/>
    </source>
</evidence>
<evidence type="ECO:0000256" key="11">
    <source>
        <dbReference type="ARBA" id="ARBA00023328"/>
    </source>
</evidence>
<evidence type="ECO:0000259" key="13">
    <source>
        <dbReference type="Pfam" id="PF03800"/>
    </source>
</evidence>
<dbReference type="GO" id="GO:0031262">
    <property type="term" value="C:Ndc80 complex"/>
    <property type="evidence" value="ECO:0007669"/>
    <property type="project" value="InterPro"/>
</dbReference>
<evidence type="ECO:0000259" key="14">
    <source>
        <dbReference type="Pfam" id="PF18595"/>
    </source>
</evidence>
<dbReference type="OMA" id="YLKMEAH"/>
<sequence length="495" mass="58005">MSRIENNKEGANLIFGWCRQFCILFFWRFAGYFRTFYQTLTMTENTFPVYNAEAIVKFYRTEILTGQEAKQLTKGDLAPVPKPETVQTLYMRVLHLLYRFRPECHSMVPMLENIQYPEYHESATVIMSVYTRMRRFLPVCLVYDFSLNDLLAPKKQRTLTILSAIMNFLHFRKQRMEMIMEKQAKFRADLDKLQTYTRGNLEAEKKIELLTTIPPEQQAEADELAAALSELQATTMHEYQEVNAKNDSITEWKSRIAEKTQKLAQVKVEVTNLKEDISSLKSQIVESPEELKSQMEKMKENVKNIKNSIEETDERVVELQNMIQGVTQAEAEIQQMLSLLQDLETSMNNTKQRQEEGQELMAQYEKKQKELKNLCAEESQLKRALAMKLDKEHKQNIRRQKKREMKEQHVQEVLGQCNQIHQKREEMADKIQEISGETQQLKAKMKSLRDVCSKETEKAQALYDTLSTSMEELHRRIEVHIAELKLNATNISADF</sequence>
<dbReference type="OrthoDB" id="8194677at2759"/>
<keyword evidence="6" id="KW-0498">Mitosis</keyword>
<evidence type="ECO:0000256" key="8">
    <source>
        <dbReference type="ARBA" id="ARBA00023054"/>
    </source>
</evidence>
<gene>
    <name evidence="15" type="ORF">OJAV_G00043610</name>
</gene>
<evidence type="ECO:0000256" key="6">
    <source>
        <dbReference type="ARBA" id="ARBA00022776"/>
    </source>
</evidence>
<evidence type="ECO:0000313" key="15">
    <source>
        <dbReference type="EMBL" id="RVE72690.1"/>
    </source>
</evidence>
<keyword evidence="7" id="KW-0995">Kinetochore</keyword>
<dbReference type="GO" id="GO:0051315">
    <property type="term" value="P:attachment of mitotic spindle microtubules to kinetochore"/>
    <property type="evidence" value="ECO:0007669"/>
    <property type="project" value="TreeGrafter"/>
</dbReference>
<dbReference type="PANTHER" id="PTHR21650">
    <property type="entry name" value="MEMBRALIN/KINETOCHORE PROTEIN NUF2"/>
    <property type="match status" value="1"/>
</dbReference>
<dbReference type="Proteomes" id="UP000283210">
    <property type="component" value="Chromosome 5"/>
</dbReference>
<evidence type="ECO:0000256" key="1">
    <source>
        <dbReference type="ARBA" id="ARBA00004123"/>
    </source>
</evidence>
<evidence type="ECO:0000256" key="2">
    <source>
        <dbReference type="ARBA" id="ARBA00004629"/>
    </source>
</evidence>